<comment type="function">
    <text evidence="6">RNA-binding component of the eukaryotic translation initiation factor 3 (eIF-3) complex, which is involved in protein synthesis of a specialized repertoire of mRNAs and, together with other initiation factors, stimulates binding of mRNA and methionyl-tRNAi to the 40S ribosome. The eIF-3 complex specifically targets and initiates translation of a subset of mRNAs involved in cell proliferation.</text>
</comment>
<feature type="domain" description="RRM" evidence="8">
    <location>
        <begin position="64"/>
        <end position="150"/>
    </location>
</feature>
<keyword evidence="5 6" id="KW-0648">Protein biosynthesis</keyword>
<dbReference type="PROSITE" id="PS50102">
    <property type="entry name" value="RRM"/>
    <property type="match status" value="1"/>
</dbReference>
<dbReference type="Proteomes" id="UP001244341">
    <property type="component" value="Chromosome 4b"/>
</dbReference>
<protein>
    <recommendedName>
        <fullName evidence="6 7">Eukaryotic translation initiation factor 3 subunit B</fullName>
        <shortName evidence="6 7">eIF3b</shortName>
    </recommendedName>
    <alternativeName>
        <fullName evidence="6">eIF-3-eta</fullName>
    </alternativeName>
    <alternativeName>
        <fullName evidence="6">eIF3 p110</fullName>
    </alternativeName>
</protein>
<name>A0ABY8TUI5_TETOB</name>
<keyword evidence="2 6" id="KW-0963">Cytoplasm</keyword>
<keyword evidence="10" id="KW-1185">Reference proteome</keyword>
<evidence type="ECO:0000313" key="9">
    <source>
        <dbReference type="EMBL" id="WIA12735.1"/>
    </source>
</evidence>
<dbReference type="Gene3D" id="3.30.70.330">
    <property type="match status" value="1"/>
</dbReference>
<dbReference type="PIRSF" id="PIRSF036424">
    <property type="entry name" value="eIF3b"/>
    <property type="match status" value="1"/>
</dbReference>
<reference evidence="9 10" key="1">
    <citation type="submission" date="2023-05" db="EMBL/GenBank/DDBJ databases">
        <title>A 100% complete, gapless, phased diploid assembly of the Scenedesmus obliquus UTEX 3031 genome.</title>
        <authorList>
            <person name="Biondi T.C."/>
            <person name="Hanschen E.R."/>
            <person name="Kwon T."/>
            <person name="Eng W."/>
            <person name="Kruse C.P.S."/>
            <person name="Koehler S.I."/>
            <person name="Kunde Y."/>
            <person name="Gleasner C.D."/>
            <person name="You Mak K.T."/>
            <person name="Polle J."/>
            <person name="Hovde B.T."/>
            <person name="Starkenburg S.R."/>
        </authorList>
    </citation>
    <scope>NUCLEOTIDE SEQUENCE [LARGE SCALE GENOMIC DNA]</scope>
    <source>
        <strain evidence="9 10">DOE0152z</strain>
    </source>
</reference>
<keyword evidence="4 6" id="KW-0694">RNA-binding</keyword>
<comment type="subcellular location">
    <subcellularLocation>
        <location evidence="1 6 7">Cytoplasm</location>
    </subcellularLocation>
</comment>
<comment type="subunit">
    <text evidence="6 7">Component of the eukaryotic translation initiation factor 3 (eIF-3) complex.</text>
</comment>
<dbReference type="PANTHER" id="PTHR14068">
    <property type="entry name" value="EUKARYOTIC TRANSLATION INITIATION FACTOR 3 EIF3 -RELATED"/>
    <property type="match status" value="1"/>
</dbReference>
<evidence type="ECO:0000313" key="10">
    <source>
        <dbReference type="Proteomes" id="UP001244341"/>
    </source>
</evidence>
<dbReference type="InterPro" id="IPR035979">
    <property type="entry name" value="RBD_domain_sf"/>
</dbReference>
<evidence type="ECO:0000259" key="8">
    <source>
        <dbReference type="PROSITE" id="PS50102"/>
    </source>
</evidence>
<dbReference type="InterPro" id="IPR034363">
    <property type="entry name" value="eIF3B_RRM"/>
</dbReference>
<dbReference type="InterPro" id="IPR013979">
    <property type="entry name" value="TIF_beta_prop-like"/>
</dbReference>
<gene>
    <name evidence="9" type="ORF">OEZ85_006373</name>
</gene>
<dbReference type="PANTHER" id="PTHR14068:SF0">
    <property type="entry name" value="EUKARYOTIC TRANSLATION INITIATION FACTOR 3 SUBUNIT B"/>
    <property type="match status" value="1"/>
</dbReference>
<dbReference type="Gene3D" id="2.130.10.10">
    <property type="entry name" value="YVTN repeat-like/Quinoprotein amine dehydrogenase"/>
    <property type="match status" value="2"/>
</dbReference>
<keyword evidence="3 6" id="KW-0396">Initiation factor</keyword>
<comment type="similarity">
    <text evidence="6 7">Belongs to the eIF-3 subunit B family.</text>
</comment>
<dbReference type="Pfam" id="PF00076">
    <property type="entry name" value="RRM_1"/>
    <property type="match status" value="1"/>
</dbReference>
<dbReference type="InterPro" id="IPR012677">
    <property type="entry name" value="Nucleotide-bd_a/b_plait_sf"/>
</dbReference>
<dbReference type="SUPFAM" id="SSF54928">
    <property type="entry name" value="RNA-binding domain, RBD"/>
    <property type="match status" value="1"/>
</dbReference>
<evidence type="ECO:0000256" key="4">
    <source>
        <dbReference type="ARBA" id="ARBA00022884"/>
    </source>
</evidence>
<dbReference type="HAMAP" id="MF_03001">
    <property type="entry name" value="eIF3b"/>
    <property type="match status" value="1"/>
</dbReference>
<dbReference type="SUPFAM" id="SSF82171">
    <property type="entry name" value="DPP6 N-terminal domain-like"/>
    <property type="match status" value="1"/>
</dbReference>
<evidence type="ECO:0000256" key="2">
    <source>
        <dbReference type="ARBA" id="ARBA00022490"/>
    </source>
</evidence>
<evidence type="ECO:0000256" key="7">
    <source>
        <dbReference type="PIRNR" id="PIRNR036424"/>
    </source>
</evidence>
<organism evidence="9 10">
    <name type="scientific">Tetradesmus obliquus</name>
    <name type="common">Green alga</name>
    <name type="synonym">Acutodesmus obliquus</name>
    <dbReference type="NCBI Taxonomy" id="3088"/>
    <lineage>
        <taxon>Eukaryota</taxon>
        <taxon>Viridiplantae</taxon>
        <taxon>Chlorophyta</taxon>
        <taxon>core chlorophytes</taxon>
        <taxon>Chlorophyceae</taxon>
        <taxon>CS clade</taxon>
        <taxon>Sphaeropleales</taxon>
        <taxon>Scenedesmaceae</taxon>
        <taxon>Tetradesmus</taxon>
    </lineage>
</organism>
<dbReference type="InterPro" id="IPR011400">
    <property type="entry name" value="EIF3B"/>
</dbReference>
<evidence type="ECO:0000256" key="5">
    <source>
        <dbReference type="ARBA" id="ARBA00022917"/>
    </source>
</evidence>
<dbReference type="InterPro" id="IPR015943">
    <property type="entry name" value="WD40/YVTN_repeat-like_dom_sf"/>
</dbReference>
<dbReference type="EMBL" id="CP126211">
    <property type="protein sequence ID" value="WIA12735.1"/>
    <property type="molecule type" value="Genomic_DNA"/>
</dbReference>
<dbReference type="InterPro" id="IPR000504">
    <property type="entry name" value="RRM_dom"/>
</dbReference>
<proteinExistence type="inferred from homology"/>
<accession>A0ABY8TUI5</accession>
<evidence type="ECO:0000256" key="3">
    <source>
        <dbReference type="ARBA" id="ARBA00022540"/>
    </source>
</evidence>
<dbReference type="CDD" id="cd12278">
    <property type="entry name" value="RRM_eIF3B"/>
    <property type="match status" value="1"/>
</dbReference>
<comment type="function">
    <text evidence="7">Component of the eukaryotic translation initiation factor 3 (eIF-3) complex, which is involved in protein synthesis and, together with other initiation factors, stimulates binding of mRNA and methionyl-tRNAi to the 40S ribosome.</text>
</comment>
<dbReference type="SMART" id="SM00360">
    <property type="entry name" value="RRM"/>
    <property type="match status" value="1"/>
</dbReference>
<dbReference type="Pfam" id="PF08662">
    <property type="entry name" value="eIF2A"/>
    <property type="match status" value="1"/>
</dbReference>
<evidence type="ECO:0000256" key="6">
    <source>
        <dbReference type="HAMAP-Rule" id="MF_03001"/>
    </source>
</evidence>
<evidence type="ECO:0000256" key="1">
    <source>
        <dbReference type="ARBA" id="ARBA00004496"/>
    </source>
</evidence>
<sequence length="713" mass="81617">MAAVTELDPLEVARSLFRDQPAGFPYENFDLEELILPEDDDMGIRSDEDEEEEEELETETGFGSVIVVDCLPVVPEDKHEKLANVLKKIYSQIGNVREGGIFMPKDANNMSKGFAFVEFFSPQEAQAARAQTDGYKLDKNHTFKVSMFDDFDRYAKVPDVYAAPEIKEYSAAENLHSWMLDKLSRDQFAIKYGDEVVVMWNDGRRFRSEEAYKRTYWTESFVQWSPMGNYLATMHRQGVAVWGGPSFQRLARYSHQNVQLIEFSPAEKYLMTYSSIEPTNPREKVQVALNVFDTRSGKKLRIFAGNMEDYAIGSSAGPGGALRWPIFKWAGGLEDKYFARLAKGAIKIYETPEMTQLDKKDLKLEGVQDFEWSPAEPLLAAYTQEVGDRPANITLYRIPERTNVRSKQLFNVSDVKIFWHPQGDYLAVKVDRFTKTKKSTYTGFELFSIREKDIPMDVLELPNKSEKVLSFAWEPKGHRFALVHGDSARPSVSFYSMKDDKGKLGVKHLGTLANKACNGIHWSPMGHNIVLSGLKALNGQLEFFNVDEFEVLAAAEHFMATDVEWDPTGRYVASSVTSIHQMENGFNMWSFNGKLLYTMPRDRFGQLSWRPRVPSLLPREKEEEIRKGLKEYSRRYDEEDEALLLQADADVLQERAKQQEEWDAAAAARQEYAAQLRAFYEATYGEAAKEKEYSMTTVVVEQLLDVREEPYNA</sequence>